<reference evidence="3" key="1">
    <citation type="submission" date="2020-05" db="EMBL/GenBank/DDBJ databases">
        <title>Phylogenomic resolution of chytrid fungi.</title>
        <authorList>
            <person name="Stajich J.E."/>
            <person name="Amses K."/>
            <person name="Simmons R."/>
            <person name="Seto K."/>
            <person name="Myers J."/>
            <person name="Bonds A."/>
            <person name="Quandt C.A."/>
            <person name="Barry K."/>
            <person name="Liu P."/>
            <person name="Grigoriev I."/>
            <person name="Longcore J.E."/>
            <person name="James T.Y."/>
        </authorList>
    </citation>
    <scope>NUCLEOTIDE SEQUENCE</scope>
    <source>
        <strain evidence="3">JEL0513</strain>
    </source>
</reference>
<comment type="caution">
    <text evidence="3">The sequence shown here is derived from an EMBL/GenBank/DDBJ whole genome shotgun (WGS) entry which is preliminary data.</text>
</comment>
<dbReference type="AlphaFoldDB" id="A0AAD5XE54"/>
<dbReference type="InterPro" id="IPR036770">
    <property type="entry name" value="Ankyrin_rpt-contain_sf"/>
</dbReference>
<evidence type="ECO:0000256" key="1">
    <source>
        <dbReference type="ARBA" id="ARBA00022737"/>
    </source>
</evidence>
<evidence type="ECO:0000313" key="3">
    <source>
        <dbReference type="EMBL" id="KAJ3113402.1"/>
    </source>
</evidence>
<dbReference type="PANTHER" id="PTHR24198">
    <property type="entry name" value="ANKYRIN REPEAT AND PROTEIN KINASE DOMAIN-CONTAINING PROTEIN"/>
    <property type="match status" value="1"/>
</dbReference>
<dbReference type="Gene3D" id="1.25.40.20">
    <property type="entry name" value="Ankyrin repeat-containing domain"/>
    <property type="match status" value="3"/>
</dbReference>
<keyword evidence="2" id="KW-0040">ANK repeat</keyword>
<name>A0AAD5XE54_9FUNG</name>
<keyword evidence="4" id="KW-1185">Reference proteome</keyword>
<dbReference type="Pfam" id="PF00023">
    <property type="entry name" value="Ank"/>
    <property type="match status" value="1"/>
</dbReference>
<gene>
    <name evidence="3" type="ORF">HK100_002004</name>
</gene>
<dbReference type="PANTHER" id="PTHR24198:SF165">
    <property type="entry name" value="ANKYRIN REPEAT-CONTAINING PROTEIN-RELATED"/>
    <property type="match status" value="1"/>
</dbReference>
<protein>
    <recommendedName>
        <fullName evidence="5">Ankyrin</fullName>
    </recommendedName>
</protein>
<sequence length="309" mass="33943">MTHGMFVALEGHDEIVEYIWGSKNGSLLDCEAHLNAVVKHACFLNNVKIVKLMLKNISLDPGFDDQVCWRVTCQTGGIALAKFLLQDERVDPSVLENAALLLAAKRGHVSIVKMLMNDQRVNPGSIEIVRLLLQDPTQRIDPALNNSLAFFLAVTSGSAETREYGDPRVDPLLQASKKGFTDVVNLLLKHNVDPSARSNQALRFAAEAGNLDIVDCLLRDERVDLSAEQYQAIVAACQNGHVNVLKNLLQTRHLDIRAFGERALTAASKFGHADVIQILLDVPGIDPCCNHAIALGIAVRLNYLEVVKR</sequence>
<dbReference type="Proteomes" id="UP001211907">
    <property type="component" value="Unassembled WGS sequence"/>
</dbReference>
<dbReference type="SUPFAM" id="SSF48403">
    <property type="entry name" value="Ankyrin repeat"/>
    <property type="match status" value="1"/>
</dbReference>
<accession>A0AAD5XE54</accession>
<keyword evidence="1" id="KW-0677">Repeat</keyword>
<evidence type="ECO:0000313" key="4">
    <source>
        <dbReference type="Proteomes" id="UP001211907"/>
    </source>
</evidence>
<dbReference type="Pfam" id="PF12796">
    <property type="entry name" value="Ank_2"/>
    <property type="match status" value="2"/>
</dbReference>
<dbReference type="InterPro" id="IPR002110">
    <property type="entry name" value="Ankyrin_rpt"/>
</dbReference>
<evidence type="ECO:0008006" key="5">
    <source>
        <dbReference type="Google" id="ProtNLM"/>
    </source>
</evidence>
<organism evidence="3 4">
    <name type="scientific">Physocladia obscura</name>
    <dbReference type="NCBI Taxonomy" id="109957"/>
    <lineage>
        <taxon>Eukaryota</taxon>
        <taxon>Fungi</taxon>
        <taxon>Fungi incertae sedis</taxon>
        <taxon>Chytridiomycota</taxon>
        <taxon>Chytridiomycota incertae sedis</taxon>
        <taxon>Chytridiomycetes</taxon>
        <taxon>Chytridiales</taxon>
        <taxon>Chytriomycetaceae</taxon>
        <taxon>Physocladia</taxon>
    </lineage>
</organism>
<evidence type="ECO:0000256" key="2">
    <source>
        <dbReference type="ARBA" id="ARBA00023043"/>
    </source>
</evidence>
<proteinExistence type="predicted"/>
<dbReference type="EMBL" id="JADGJH010001452">
    <property type="protein sequence ID" value="KAJ3113402.1"/>
    <property type="molecule type" value="Genomic_DNA"/>
</dbReference>
<dbReference type="SMART" id="SM00248">
    <property type="entry name" value="ANK"/>
    <property type="match status" value="6"/>
</dbReference>